<reference evidence="2" key="1">
    <citation type="journal article" date="2020" name="Stud. Mycol.">
        <title>101 Dothideomycetes genomes: a test case for predicting lifestyles and emergence of pathogens.</title>
        <authorList>
            <person name="Haridas S."/>
            <person name="Albert R."/>
            <person name="Binder M."/>
            <person name="Bloem J."/>
            <person name="Labutti K."/>
            <person name="Salamov A."/>
            <person name="Andreopoulos B."/>
            <person name="Baker S."/>
            <person name="Barry K."/>
            <person name="Bills G."/>
            <person name="Bluhm B."/>
            <person name="Cannon C."/>
            <person name="Castanera R."/>
            <person name="Culley D."/>
            <person name="Daum C."/>
            <person name="Ezra D."/>
            <person name="Gonzalez J."/>
            <person name="Henrissat B."/>
            <person name="Kuo A."/>
            <person name="Liang C."/>
            <person name="Lipzen A."/>
            <person name="Lutzoni F."/>
            <person name="Magnuson J."/>
            <person name="Mondo S."/>
            <person name="Nolan M."/>
            <person name="Ohm R."/>
            <person name="Pangilinan J."/>
            <person name="Park H.-J."/>
            <person name="Ramirez L."/>
            <person name="Alfaro M."/>
            <person name="Sun H."/>
            <person name="Tritt A."/>
            <person name="Yoshinaga Y."/>
            <person name="Zwiers L.-H."/>
            <person name="Turgeon B."/>
            <person name="Goodwin S."/>
            <person name="Spatafora J."/>
            <person name="Crous P."/>
            <person name="Grigoriev I."/>
        </authorList>
    </citation>
    <scope>NUCLEOTIDE SEQUENCE</scope>
    <source>
        <strain evidence="2">CBS 133067</strain>
    </source>
</reference>
<comment type="caution">
    <text evidence="2">The sequence shown here is derived from an EMBL/GenBank/DDBJ whole genome shotgun (WGS) entry which is preliminary data.</text>
</comment>
<dbReference type="AlphaFoldDB" id="A0A9P4M910"/>
<accession>A0A9P4M910</accession>
<evidence type="ECO:0000313" key="2">
    <source>
        <dbReference type="EMBL" id="KAF2102236.1"/>
    </source>
</evidence>
<protein>
    <submittedName>
        <fullName evidence="2">Uncharacterized protein</fullName>
    </submittedName>
</protein>
<dbReference type="Pfam" id="PF11913">
    <property type="entry name" value="DUF3431"/>
    <property type="match status" value="1"/>
</dbReference>
<organism evidence="2 3">
    <name type="scientific">Rhizodiscina lignyota</name>
    <dbReference type="NCBI Taxonomy" id="1504668"/>
    <lineage>
        <taxon>Eukaryota</taxon>
        <taxon>Fungi</taxon>
        <taxon>Dikarya</taxon>
        <taxon>Ascomycota</taxon>
        <taxon>Pezizomycotina</taxon>
        <taxon>Dothideomycetes</taxon>
        <taxon>Pleosporomycetidae</taxon>
        <taxon>Aulographales</taxon>
        <taxon>Rhizodiscinaceae</taxon>
        <taxon>Rhizodiscina</taxon>
    </lineage>
</organism>
<feature type="region of interest" description="Disordered" evidence="1">
    <location>
        <begin position="359"/>
        <end position="380"/>
    </location>
</feature>
<sequence length="380" mass="44039">MTCVCLCASGTVPLQVPLNQCDLTSRVRNKKLVPLSTEDKLLLDRFYDATKQEIPSNVSIPDFKHTRTLVVGARARNEVAWVVDELPGLETVIYSIDNEDAPFHIPKNKGHEAMVYLTYIIDHYDNLPDVVLFFHPHRFSWHNNLLLNLDSAQMIHRLSSDRVMRHGYMNARCHPDPGCPIRLHIDREEQDIEIRNKPKERNFKPSIWHDLFGADTPVPEELSQSCCAQFAASRDAIHRHPIEQYMKWRDWLLDTPLDDHAAAHIFEYTWQYIFTGEPELCPSMDACYCDGYGVCFGSDERVDMWLQSRDAQGALERRLIAIEEGRDKGGFLAQLKAKKGSMDLQDYLERERVEAFQRGQDLEERRNASAREELDVTRRR</sequence>
<dbReference type="PANTHER" id="PTHR37490">
    <property type="entry name" value="EXPRESSED PROTEIN"/>
    <property type="match status" value="1"/>
</dbReference>
<dbReference type="OrthoDB" id="426718at2759"/>
<evidence type="ECO:0000313" key="3">
    <source>
        <dbReference type="Proteomes" id="UP000799772"/>
    </source>
</evidence>
<keyword evidence="3" id="KW-1185">Reference proteome</keyword>
<dbReference type="EMBL" id="ML978123">
    <property type="protein sequence ID" value="KAF2102236.1"/>
    <property type="molecule type" value="Genomic_DNA"/>
</dbReference>
<dbReference type="Proteomes" id="UP000799772">
    <property type="component" value="Unassembled WGS sequence"/>
</dbReference>
<name>A0A9P4M910_9PEZI</name>
<evidence type="ECO:0000256" key="1">
    <source>
        <dbReference type="SAM" id="MobiDB-lite"/>
    </source>
</evidence>
<dbReference type="PANTHER" id="PTHR37490:SF3">
    <property type="entry name" value="DUF3431 DOMAIN CONTAINING PROTEIN"/>
    <property type="match status" value="1"/>
</dbReference>
<proteinExistence type="predicted"/>
<dbReference type="InterPro" id="IPR021838">
    <property type="entry name" value="DUF3431"/>
</dbReference>
<gene>
    <name evidence="2" type="ORF">NA57DRAFT_54157</name>
</gene>